<sequence length="138" mass="16061">MKHIQHEEITKASPTQLWKVYQDVSNWKAWDHEIEESFLNGEFKVGSKGMLKPKGGPKTWFRLMEVREKELFSDLTNLPFCKLEFRHELVPTNSGTKFVHRVTFSGPLSFLFSRIIGNKIRKELPGAMKNLAKLAEDR</sequence>
<dbReference type="SUPFAM" id="SSF55961">
    <property type="entry name" value="Bet v1-like"/>
    <property type="match status" value="1"/>
</dbReference>
<gene>
    <name evidence="1" type="ORF">LEP1GSC036_1628</name>
</gene>
<dbReference type="Pfam" id="PF10604">
    <property type="entry name" value="Polyketide_cyc2"/>
    <property type="match status" value="1"/>
</dbReference>
<reference evidence="1 2" key="1">
    <citation type="submission" date="2012-10" db="EMBL/GenBank/DDBJ databases">
        <authorList>
            <person name="Harkins D.M."/>
            <person name="Durkin A.S."/>
            <person name="Brinkac L.M."/>
            <person name="Haft D.H."/>
            <person name="Selengut J.D."/>
            <person name="Sanka R."/>
            <person name="DePew J."/>
            <person name="Purushe J."/>
            <person name="Whelen A.C."/>
            <person name="Vinetz J.M."/>
            <person name="Sutton G.G."/>
            <person name="Nierman W.C."/>
            <person name="Fouts D.E."/>
        </authorList>
    </citation>
    <scope>NUCLEOTIDE SEQUENCE [LARGE SCALE GENOMIC DNA]</scope>
    <source>
        <strain evidence="1 2">2006001853</strain>
    </source>
</reference>
<comment type="caution">
    <text evidence="1">The sequence shown here is derived from an EMBL/GenBank/DDBJ whole genome shotgun (WGS) entry which is preliminary data.</text>
</comment>
<dbReference type="InterPro" id="IPR023393">
    <property type="entry name" value="START-like_dom_sf"/>
</dbReference>
<proteinExistence type="predicted"/>
<dbReference type="Gene3D" id="3.30.530.20">
    <property type="match status" value="1"/>
</dbReference>
<evidence type="ECO:0000313" key="2">
    <source>
        <dbReference type="Proteomes" id="UP000001338"/>
    </source>
</evidence>
<dbReference type="AlphaFoldDB" id="A0A828YY89"/>
<dbReference type="Proteomes" id="UP000001338">
    <property type="component" value="Unassembled WGS sequence"/>
</dbReference>
<dbReference type="EMBL" id="AFLV02000081">
    <property type="protein sequence ID" value="EKR62375.1"/>
    <property type="molecule type" value="Genomic_DNA"/>
</dbReference>
<evidence type="ECO:0000313" key="1">
    <source>
        <dbReference type="EMBL" id="EKR62375.1"/>
    </source>
</evidence>
<protein>
    <submittedName>
        <fullName evidence="1">Polyketide cyclase/dehydrase and lipid transport</fullName>
    </submittedName>
</protein>
<accession>A0A828YY89</accession>
<organism evidence="1 2">
    <name type="scientific">Leptospira weilii str. 2006001853</name>
    <dbReference type="NCBI Taxonomy" id="1001589"/>
    <lineage>
        <taxon>Bacteria</taxon>
        <taxon>Pseudomonadati</taxon>
        <taxon>Spirochaetota</taxon>
        <taxon>Spirochaetia</taxon>
        <taxon>Leptospirales</taxon>
        <taxon>Leptospiraceae</taxon>
        <taxon>Leptospira</taxon>
    </lineage>
</organism>
<dbReference type="InterPro" id="IPR019587">
    <property type="entry name" value="Polyketide_cyclase/dehydratase"/>
</dbReference>
<name>A0A828YY89_9LEPT</name>
<dbReference type="RefSeq" id="WP_004500745.1">
    <property type="nucleotide sequence ID" value="NZ_AFLV02000081.1"/>
</dbReference>